<comment type="function">
    <text evidence="9">Essential component of the mitotic checkpoint, which prevents cells from prematurely exiting mitosis. Required for the assembly of the dynein-dynactin and MAD1-MAD2 complexes onto kinetochores. Its function related to the spindle assembly machinery is proposed to depend on its association in the mitotic RZZ complex.</text>
</comment>
<dbReference type="Gene3D" id="1.20.58.730">
    <property type="match status" value="1"/>
</dbReference>
<evidence type="ECO:0000256" key="4">
    <source>
        <dbReference type="ARBA" id="ARBA00022618"/>
    </source>
</evidence>
<sequence>MSIISIESIINAGQDGYPWNDIYRLRYIEIQKVPYLCQSPLFFGKDLIIIDHLNPKETYNKNINSISLEEFDDNSLSALNQQNSEEDKENQPQEYNLEGNPLKVTFLTKSMLDGAENNTAFRINYGDLAKRRFPLHFNPLNISEAKKISNKISTLSIKGTSPLNIEGVPLWVVVDGRDQEHHLLLGVKHHNKNHTSYATKLLGCGHQIINKLESLFSQISSAGPQAAKYRVRRVAQCVYDVLTPQEMVHSHEPEIVSAIFSVHAKWAVYKDEYLTRPPATTPVTIHFAPGWMDSRLSLYERSVEVSFLMRMTSWLCDQQTAWPSSKIQHEILEKVSNLIEVESLAKSSPNEQHDYDFTEKLWDILKECESSETLSRSFKLIFDKLCNDFSAMVRSDNISSLAKWLRVSRREDLALPRLEPLTCVQLLIEIGIDRIKRDITTDFLANQLIQSVTDLQPFFKPNSLAVEERATALLPIHLALQYMVQVELHVALQPHEKIDITRRVIQRFCGTKLEDPRQEHFSFEVTIGCVSERILTPDTLSDWSLDCSYYDGDKARVRALVHFAKQVDFEHFASKMKSCRSKENNLALKESGDNEETKEGLELVDLYYCTVTLASILPQGGIFSN</sequence>
<evidence type="ECO:0000256" key="6">
    <source>
        <dbReference type="ARBA" id="ARBA00022838"/>
    </source>
</evidence>
<organism evidence="10 11">
    <name type="scientific">Acrobeloides nanus</name>
    <dbReference type="NCBI Taxonomy" id="290746"/>
    <lineage>
        <taxon>Eukaryota</taxon>
        <taxon>Metazoa</taxon>
        <taxon>Ecdysozoa</taxon>
        <taxon>Nematoda</taxon>
        <taxon>Chromadorea</taxon>
        <taxon>Rhabditida</taxon>
        <taxon>Tylenchina</taxon>
        <taxon>Cephalobomorpha</taxon>
        <taxon>Cephaloboidea</taxon>
        <taxon>Cephalobidae</taxon>
        <taxon>Acrobeloides</taxon>
    </lineage>
</organism>
<evidence type="ECO:0000313" key="10">
    <source>
        <dbReference type="Proteomes" id="UP000887540"/>
    </source>
</evidence>
<dbReference type="GO" id="GO:0051301">
    <property type="term" value="P:cell division"/>
    <property type="evidence" value="ECO:0007669"/>
    <property type="project" value="UniProtKB-UniRule"/>
</dbReference>
<dbReference type="GO" id="GO:0007094">
    <property type="term" value="P:mitotic spindle assembly checkpoint signaling"/>
    <property type="evidence" value="ECO:0007669"/>
    <property type="project" value="UniProtKB-UniRule"/>
</dbReference>
<comment type="similarity">
    <text evidence="2 9">Belongs to the ZWILCH family.</text>
</comment>
<protein>
    <recommendedName>
        <fullName evidence="9">Protein zwilch</fullName>
    </recommendedName>
</protein>
<keyword evidence="7 9" id="KW-0131">Cell cycle</keyword>
<accession>A0A914C0T2</accession>
<evidence type="ECO:0000256" key="9">
    <source>
        <dbReference type="RuleBase" id="RU369076"/>
    </source>
</evidence>
<keyword evidence="10" id="KW-1185">Reference proteome</keyword>
<comment type="subcellular location">
    <subcellularLocation>
        <location evidence="1 9">Chromosome</location>
        <location evidence="1 9">Centromere</location>
        <location evidence="1 9">Kinetochore</location>
    </subcellularLocation>
</comment>
<evidence type="ECO:0000256" key="8">
    <source>
        <dbReference type="ARBA" id="ARBA00023328"/>
    </source>
</evidence>
<dbReference type="Pfam" id="PF09817">
    <property type="entry name" value="Zwilch"/>
    <property type="match status" value="1"/>
</dbReference>
<keyword evidence="6 9" id="KW-0995">Kinetochore</keyword>
<evidence type="ECO:0000313" key="11">
    <source>
        <dbReference type="WBParaSite" id="ACRNAN_Path_146.g518.t1"/>
    </source>
</evidence>
<dbReference type="GO" id="GO:1990423">
    <property type="term" value="C:RZZ complex"/>
    <property type="evidence" value="ECO:0007669"/>
    <property type="project" value="UniProtKB-UniRule"/>
</dbReference>
<dbReference type="WBParaSite" id="ACRNAN_Path_146.g518.t1">
    <property type="protein sequence ID" value="ACRNAN_Path_146.g518.t1"/>
    <property type="gene ID" value="ACRNAN_Path_146.g518"/>
</dbReference>
<evidence type="ECO:0000256" key="7">
    <source>
        <dbReference type="ARBA" id="ARBA00023306"/>
    </source>
</evidence>
<name>A0A914C0T2_9BILA</name>
<keyword evidence="3 9" id="KW-0158">Chromosome</keyword>
<dbReference type="PANTHER" id="PTHR15995">
    <property type="entry name" value="PROTEIN ZWILCH HOMOLOG"/>
    <property type="match status" value="1"/>
</dbReference>
<evidence type="ECO:0000256" key="2">
    <source>
        <dbReference type="ARBA" id="ARBA00009062"/>
    </source>
</evidence>
<dbReference type="InterPro" id="IPR018630">
    <property type="entry name" value="Zwilch"/>
</dbReference>
<reference evidence="11" key="1">
    <citation type="submission" date="2022-11" db="UniProtKB">
        <authorList>
            <consortium name="WormBaseParasite"/>
        </authorList>
    </citation>
    <scope>IDENTIFICATION</scope>
</reference>
<evidence type="ECO:0000256" key="5">
    <source>
        <dbReference type="ARBA" id="ARBA00022776"/>
    </source>
</evidence>
<evidence type="ECO:0000256" key="1">
    <source>
        <dbReference type="ARBA" id="ARBA00004629"/>
    </source>
</evidence>
<dbReference type="PANTHER" id="PTHR15995:SF1">
    <property type="entry name" value="PROTEIN ZWILCH HOMOLOG"/>
    <property type="match status" value="1"/>
</dbReference>
<proteinExistence type="inferred from homology"/>
<keyword evidence="4 9" id="KW-0132">Cell division</keyword>
<dbReference type="Gene3D" id="1.10.287.1880">
    <property type="match status" value="1"/>
</dbReference>
<dbReference type="GO" id="GO:0034501">
    <property type="term" value="P:protein localization to kinetochore"/>
    <property type="evidence" value="ECO:0007669"/>
    <property type="project" value="UniProtKB-UniRule"/>
</dbReference>
<dbReference type="AlphaFoldDB" id="A0A914C0T2"/>
<comment type="subunit">
    <text evidence="9">Component of the RZZ complex.</text>
</comment>
<dbReference type="Proteomes" id="UP000887540">
    <property type="component" value="Unplaced"/>
</dbReference>
<keyword evidence="5 9" id="KW-0498">Mitosis</keyword>
<keyword evidence="8 9" id="KW-0137">Centromere</keyword>
<evidence type="ECO:0000256" key="3">
    <source>
        <dbReference type="ARBA" id="ARBA00022454"/>
    </source>
</evidence>